<evidence type="ECO:0000256" key="2">
    <source>
        <dbReference type="SAM" id="SignalP"/>
    </source>
</evidence>
<dbReference type="AlphaFoldDB" id="A0A9D4SCF0"/>
<feature type="signal peptide" evidence="2">
    <location>
        <begin position="1"/>
        <end position="24"/>
    </location>
</feature>
<feature type="compositionally biased region" description="Low complexity" evidence="1">
    <location>
        <begin position="179"/>
        <end position="199"/>
    </location>
</feature>
<reference evidence="3" key="2">
    <citation type="journal article" date="2021" name="World Allergy Organ. J.">
        <title>Chromosome-level assembly of Dermatophagoides farinae genome and transcriptome reveals two novel allergens Der f 37 and Der f 39.</title>
        <authorList>
            <person name="Chen J."/>
            <person name="Cai Z."/>
            <person name="Fan D."/>
            <person name="Hu J."/>
            <person name="Hou Y."/>
            <person name="He Y."/>
            <person name="Zhang Z."/>
            <person name="Zhao Z."/>
            <person name="Gao P."/>
            <person name="Hu W."/>
            <person name="Sun J."/>
            <person name="Li J."/>
            <person name="Ji K."/>
        </authorList>
    </citation>
    <scope>NUCLEOTIDE SEQUENCE</scope>
    <source>
        <strain evidence="3">JKM2019</strain>
    </source>
</reference>
<feature type="region of interest" description="Disordered" evidence="1">
    <location>
        <begin position="177"/>
        <end position="199"/>
    </location>
</feature>
<evidence type="ECO:0000256" key="1">
    <source>
        <dbReference type="SAM" id="MobiDB-lite"/>
    </source>
</evidence>
<feature type="chain" id="PRO_5039374120" evidence="2">
    <location>
        <begin position="25"/>
        <end position="199"/>
    </location>
</feature>
<keyword evidence="2" id="KW-0732">Signal</keyword>
<dbReference type="EMBL" id="SDOV01000010">
    <property type="protein sequence ID" value="KAH7636518.1"/>
    <property type="molecule type" value="Genomic_DNA"/>
</dbReference>
<organism evidence="3">
    <name type="scientific">Dermatophagoides farinae</name>
    <name type="common">American house dust mite</name>
    <dbReference type="NCBI Taxonomy" id="6954"/>
    <lineage>
        <taxon>Eukaryota</taxon>
        <taxon>Metazoa</taxon>
        <taxon>Ecdysozoa</taxon>
        <taxon>Arthropoda</taxon>
        <taxon>Chelicerata</taxon>
        <taxon>Arachnida</taxon>
        <taxon>Acari</taxon>
        <taxon>Acariformes</taxon>
        <taxon>Sarcoptiformes</taxon>
        <taxon>Astigmata</taxon>
        <taxon>Psoroptidia</taxon>
        <taxon>Analgoidea</taxon>
        <taxon>Pyroglyphidae</taxon>
        <taxon>Dermatophagoidinae</taxon>
        <taxon>Dermatophagoides</taxon>
    </lineage>
</organism>
<proteinExistence type="predicted"/>
<gene>
    <name evidence="3" type="ORF">HUG17_10488</name>
</gene>
<protein>
    <submittedName>
        <fullName evidence="3">Uncharacterized protein</fullName>
    </submittedName>
</protein>
<name>A0A9D4SCF0_DERFA</name>
<evidence type="ECO:0000313" key="3">
    <source>
        <dbReference type="EMBL" id="KAH7636518.1"/>
    </source>
</evidence>
<reference evidence="3" key="1">
    <citation type="submission" date="2020-06" db="EMBL/GenBank/DDBJ databases">
        <authorList>
            <person name="Ji K."/>
            <person name="Li J."/>
        </authorList>
    </citation>
    <scope>NUCLEOTIDE SEQUENCE</scope>
    <source>
        <strain evidence="3">JKM2019</strain>
        <tissue evidence="3">Whole body</tissue>
    </source>
</reference>
<comment type="caution">
    <text evidence="3">The sequence shown here is derived from an EMBL/GenBank/DDBJ whole genome shotgun (WGS) entry which is preliminary data.</text>
</comment>
<feature type="compositionally biased region" description="Acidic residues" evidence="1">
    <location>
        <begin position="70"/>
        <end position="88"/>
    </location>
</feature>
<dbReference type="Proteomes" id="UP000828236">
    <property type="component" value="Unassembled WGS sequence"/>
</dbReference>
<sequence>MIRQSIICILVCLWLIQFCSLVHSSNDRDPFSGHRKPAEYANDDVTESTSKYRGPSNGGPPAHHHRMDFNDDDDDDDQPSPRQDEDDYHDDHFIPPGHRYGHRGPGPNFIPPGHRYGHKGHDFIPPGHRYGHKGHDFIPPGHRYQRRPPHDDRESITICIPEVVYIIVPCTNQTDNPITSTTPMDRTTTTTTTTTTEQP</sequence>
<accession>A0A9D4SCF0</accession>
<feature type="compositionally biased region" description="Basic and acidic residues" evidence="1">
    <location>
        <begin position="26"/>
        <end position="38"/>
    </location>
</feature>
<feature type="region of interest" description="Disordered" evidence="1">
    <location>
        <begin position="26"/>
        <end position="152"/>
    </location>
</feature>